<dbReference type="EMBL" id="CP010525">
    <property type="protein sequence ID" value="AJO24202.1"/>
    <property type="molecule type" value="Genomic_DNA"/>
</dbReference>
<name>A0AAN0T7E9_HEYCO</name>
<evidence type="ECO:0000313" key="2">
    <source>
        <dbReference type="Proteomes" id="UP000032024"/>
    </source>
</evidence>
<organism evidence="1 2">
    <name type="scientific">Heyndrickxia coagulans</name>
    <name type="common">Weizmannia coagulans</name>
    <dbReference type="NCBI Taxonomy" id="1398"/>
    <lineage>
        <taxon>Bacteria</taxon>
        <taxon>Bacillati</taxon>
        <taxon>Bacillota</taxon>
        <taxon>Bacilli</taxon>
        <taxon>Bacillales</taxon>
        <taxon>Bacillaceae</taxon>
        <taxon>Heyndrickxia</taxon>
    </lineage>
</organism>
<gene>
    <name evidence="1" type="ORF">SB48_HM08orf05457</name>
</gene>
<evidence type="ECO:0000313" key="1">
    <source>
        <dbReference type="EMBL" id="AJO24202.1"/>
    </source>
</evidence>
<protein>
    <submittedName>
        <fullName evidence="1">Uncharacterized protein</fullName>
    </submittedName>
</protein>
<dbReference type="AlphaFoldDB" id="A0AAN0T7E9"/>
<reference evidence="2" key="1">
    <citation type="submission" date="2015-01" db="EMBL/GenBank/DDBJ databases">
        <title>Comparative genome analysis of Bacillus coagulans HM-08, Clostridium butyricum HM-68, Bacillus subtilis HM-66 and Bacillus paralicheniformis BL-09.</title>
        <authorList>
            <person name="Zhang H."/>
        </authorList>
    </citation>
    <scope>NUCLEOTIDE SEQUENCE [LARGE SCALE GENOMIC DNA]</scope>
    <source>
        <strain evidence="2">HM-08</strain>
    </source>
</reference>
<proteinExistence type="predicted"/>
<accession>A0AAN0T7E9</accession>
<sequence>MPGQKGKTRLVVIKKHPLLIPCFLQQGRYTVLFECADGG</sequence>
<keyword evidence="2" id="KW-1185">Reference proteome</keyword>
<dbReference type="Proteomes" id="UP000032024">
    <property type="component" value="Chromosome"/>
</dbReference>